<dbReference type="KEGG" id="rsz:108830702"/>
<evidence type="ECO:0000256" key="1">
    <source>
        <dbReference type="RuleBase" id="RU363044"/>
    </source>
</evidence>
<dbReference type="GO" id="GO:0005524">
    <property type="term" value="F:ATP binding"/>
    <property type="evidence" value="ECO:0007669"/>
    <property type="project" value="UniProtKB-KW"/>
</dbReference>
<reference evidence="3" key="1">
    <citation type="journal article" date="2019" name="Database">
        <title>The radish genome database (RadishGD): an integrated information resource for radish genomics.</title>
        <authorList>
            <person name="Yu H.J."/>
            <person name="Baek S."/>
            <person name="Lee Y.J."/>
            <person name="Cho A."/>
            <person name="Mun J.H."/>
        </authorList>
    </citation>
    <scope>NUCLEOTIDE SEQUENCE [LARGE SCALE GENOMIC DNA]</scope>
    <source>
        <strain evidence="3">cv. WK10039</strain>
    </source>
</reference>
<evidence type="ECO:0000259" key="2">
    <source>
        <dbReference type="Pfam" id="PF05970"/>
    </source>
</evidence>
<proteinExistence type="inferred from homology"/>
<dbReference type="GO" id="GO:0016787">
    <property type="term" value="F:hydrolase activity"/>
    <property type="evidence" value="ECO:0007669"/>
    <property type="project" value="UniProtKB-KW"/>
</dbReference>
<dbReference type="Pfam" id="PF05970">
    <property type="entry name" value="PIF1"/>
    <property type="match status" value="1"/>
</dbReference>
<keyword evidence="1" id="KW-0234">DNA repair</keyword>
<dbReference type="PANTHER" id="PTHR10492:SF101">
    <property type="entry name" value="ATP-DEPENDENT DNA HELICASE"/>
    <property type="match status" value="1"/>
</dbReference>
<comment type="similarity">
    <text evidence="1">Belongs to the helicase family.</text>
</comment>
<dbReference type="GO" id="GO:0006310">
    <property type="term" value="P:DNA recombination"/>
    <property type="evidence" value="ECO:0007669"/>
    <property type="project" value="UniProtKB-KW"/>
</dbReference>
<keyword evidence="3" id="KW-1185">Reference proteome</keyword>
<keyword evidence="1" id="KW-0347">Helicase</keyword>
<gene>
    <name evidence="4" type="primary">LOC108830702</name>
</gene>
<dbReference type="Proteomes" id="UP000504610">
    <property type="component" value="Chromosome 6"/>
</dbReference>
<keyword evidence="1" id="KW-0067">ATP-binding</keyword>
<dbReference type="GO" id="GO:0006281">
    <property type="term" value="P:DNA repair"/>
    <property type="evidence" value="ECO:0007669"/>
    <property type="project" value="UniProtKB-KW"/>
</dbReference>
<dbReference type="GO" id="GO:0000723">
    <property type="term" value="P:telomere maintenance"/>
    <property type="evidence" value="ECO:0007669"/>
    <property type="project" value="InterPro"/>
</dbReference>
<keyword evidence="1" id="KW-0227">DNA damage</keyword>
<keyword evidence="1" id="KW-0378">Hydrolase</keyword>
<comment type="catalytic activity">
    <reaction evidence="1">
        <text>ATP + H2O = ADP + phosphate + H(+)</text>
        <dbReference type="Rhea" id="RHEA:13065"/>
        <dbReference type="ChEBI" id="CHEBI:15377"/>
        <dbReference type="ChEBI" id="CHEBI:15378"/>
        <dbReference type="ChEBI" id="CHEBI:30616"/>
        <dbReference type="ChEBI" id="CHEBI:43474"/>
        <dbReference type="ChEBI" id="CHEBI:456216"/>
        <dbReference type="EC" id="5.6.2.3"/>
    </reaction>
</comment>
<dbReference type="GeneID" id="108830702"/>
<name>A0A9W3BZH6_RAPSA</name>
<organism evidence="3 4">
    <name type="scientific">Raphanus sativus</name>
    <name type="common">Radish</name>
    <name type="synonym">Raphanus raphanistrum var. sativus</name>
    <dbReference type="NCBI Taxonomy" id="3726"/>
    <lineage>
        <taxon>Eukaryota</taxon>
        <taxon>Viridiplantae</taxon>
        <taxon>Streptophyta</taxon>
        <taxon>Embryophyta</taxon>
        <taxon>Tracheophyta</taxon>
        <taxon>Spermatophyta</taxon>
        <taxon>Magnoliopsida</taxon>
        <taxon>eudicotyledons</taxon>
        <taxon>Gunneridae</taxon>
        <taxon>Pentapetalae</taxon>
        <taxon>rosids</taxon>
        <taxon>malvids</taxon>
        <taxon>Brassicales</taxon>
        <taxon>Brassicaceae</taxon>
        <taxon>Brassiceae</taxon>
        <taxon>Raphanus</taxon>
    </lineage>
</organism>
<dbReference type="RefSeq" id="XP_056844630.1">
    <property type="nucleotide sequence ID" value="XM_056988650.1"/>
</dbReference>
<comment type="cofactor">
    <cofactor evidence="1">
        <name>Mg(2+)</name>
        <dbReference type="ChEBI" id="CHEBI:18420"/>
    </cofactor>
</comment>
<sequence>MLSDDEKKKYALLEIEKALKRNGTSLARFDTMPKLPKTSSHDSNVLVLDERSYDRSALLQTLQNDLPKMTCEQRKIYEEILSTVNKGDGGMFFVSGFGGTGKTFLWKLLSAAIRSRGDIVLNVASSGIASLLLPGGRTAHSRFSIPLNPDESSRCTLTHGSDQANLLKASSLIIWDEAPMMSKYCFEALDRSLTDIVGKHDTQPFGGKVVVFGGDFRQVLPVINGAGRAEIAMASLNSSYLWNHCRVLKLTKNMRLLSAGLSVAEAKDLQEFSEWILKVGDGKLSEPNDGEAEIEIPDEFLIKDCNDPIEAICERIYGTATSLHEKKEPKFFQERAILCPTNEDVNRVNEYMLDKLQGKFLHNHLLISPQTYFSL</sequence>
<protein>
    <recommendedName>
        <fullName evidence="1">ATP-dependent DNA helicase</fullName>
        <ecNumber evidence="1">5.6.2.3</ecNumber>
    </recommendedName>
</protein>
<dbReference type="Gene3D" id="3.40.50.300">
    <property type="entry name" value="P-loop containing nucleotide triphosphate hydrolases"/>
    <property type="match status" value="1"/>
</dbReference>
<dbReference type="PANTHER" id="PTHR10492">
    <property type="match status" value="1"/>
</dbReference>
<evidence type="ECO:0000313" key="3">
    <source>
        <dbReference type="Proteomes" id="UP000504610"/>
    </source>
</evidence>
<dbReference type="EC" id="5.6.2.3" evidence="1"/>
<evidence type="ECO:0000313" key="4">
    <source>
        <dbReference type="RefSeq" id="XP_056844630.1"/>
    </source>
</evidence>
<dbReference type="SUPFAM" id="SSF52540">
    <property type="entry name" value="P-loop containing nucleoside triphosphate hydrolases"/>
    <property type="match status" value="1"/>
</dbReference>
<dbReference type="AlphaFoldDB" id="A0A9W3BZH6"/>
<accession>A0A9W3BZH6</accession>
<keyword evidence="1" id="KW-0547">Nucleotide-binding</keyword>
<keyword evidence="1" id="KW-0233">DNA recombination</keyword>
<dbReference type="GO" id="GO:0043139">
    <property type="term" value="F:5'-3' DNA helicase activity"/>
    <property type="evidence" value="ECO:0007669"/>
    <property type="project" value="UniProtKB-EC"/>
</dbReference>
<dbReference type="OrthoDB" id="1107198at2759"/>
<reference evidence="4" key="2">
    <citation type="submission" date="2025-08" db="UniProtKB">
        <authorList>
            <consortium name="RefSeq"/>
        </authorList>
    </citation>
    <scope>IDENTIFICATION</scope>
    <source>
        <tissue evidence="4">Leaf</tissue>
    </source>
</reference>
<feature type="domain" description="DNA helicase Pif1-like DEAD-box helicase" evidence="2">
    <location>
        <begin position="69"/>
        <end position="289"/>
    </location>
</feature>
<dbReference type="InterPro" id="IPR010285">
    <property type="entry name" value="DNA_helicase_pif1-like_DEAD"/>
</dbReference>
<dbReference type="InterPro" id="IPR027417">
    <property type="entry name" value="P-loop_NTPase"/>
</dbReference>